<organism evidence="1 2">
    <name type="scientific">Dreissena polymorpha</name>
    <name type="common">Zebra mussel</name>
    <name type="synonym">Mytilus polymorpha</name>
    <dbReference type="NCBI Taxonomy" id="45954"/>
    <lineage>
        <taxon>Eukaryota</taxon>
        <taxon>Metazoa</taxon>
        <taxon>Spiralia</taxon>
        <taxon>Lophotrochozoa</taxon>
        <taxon>Mollusca</taxon>
        <taxon>Bivalvia</taxon>
        <taxon>Autobranchia</taxon>
        <taxon>Heteroconchia</taxon>
        <taxon>Euheterodonta</taxon>
        <taxon>Imparidentia</taxon>
        <taxon>Neoheterodontei</taxon>
        <taxon>Myida</taxon>
        <taxon>Dreissenoidea</taxon>
        <taxon>Dreissenidae</taxon>
        <taxon>Dreissena</taxon>
    </lineage>
</organism>
<reference evidence="1" key="2">
    <citation type="submission" date="2020-11" db="EMBL/GenBank/DDBJ databases">
        <authorList>
            <person name="McCartney M.A."/>
            <person name="Auch B."/>
            <person name="Kono T."/>
            <person name="Mallez S."/>
            <person name="Becker A."/>
            <person name="Gohl D.M."/>
            <person name="Silverstein K.A.T."/>
            <person name="Koren S."/>
            <person name="Bechman K.B."/>
            <person name="Herman A."/>
            <person name="Abrahante J.E."/>
            <person name="Garbe J."/>
        </authorList>
    </citation>
    <scope>NUCLEOTIDE SEQUENCE</scope>
    <source>
        <strain evidence="1">Duluth1</strain>
        <tissue evidence="1">Whole animal</tissue>
    </source>
</reference>
<accession>A0A9D4CCK2</accession>
<dbReference type="EMBL" id="JAIWYP010000013">
    <property type="protein sequence ID" value="KAH3721096.1"/>
    <property type="molecule type" value="Genomic_DNA"/>
</dbReference>
<dbReference type="AlphaFoldDB" id="A0A9D4CCK2"/>
<gene>
    <name evidence="1" type="ORF">DPMN_064011</name>
</gene>
<keyword evidence="2" id="KW-1185">Reference proteome</keyword>
<comment type="caution">
    <text evidence="1">The sequence shown here is derived from an EMBL/GenBank/DDBJ whole genome shotgun (WGS) entry which is preliminary data.</text>
</comment>
<evidence type="ECO:0000313" key="1">
    <source>
        <dbReference type="EMBL" id="KAH3721096.1"/>
    </source>
</evidence>
<evidence type="ECO:0000313" key="2">
    <source>
        <dbReference type="Proteomes" id="UP000828390"/>
    </source>
</evidence>
<dbReference type="Proteomes" id="UP000828390">
    <property type="component" value="Unassembled WGS sequence"/>
</dbReference>
<name>A0A9D4CCK2_DREPO</name>
<protein>
    <submittedName>
        <fullName evidence="1">Uncharacterized protein</fullName>
    </submittedName>
</protein>
<proteinExistence type="predicted"/>
<reference evidence="1" key="1">
    <citation type="journal article" date="2019" name="bioRxiv">
        <title>The Genome of the Zebra Mussel, Dreissena polymorpha: A Resource for Invasive Species Research.</title>
        <authorList>
            <person name="McCartney M.A."/>
            <person name="Auch B."/>
            <person name="Kono T."/>
            <person name="Mallez S."/>
            <person name="Zhang Y."/>
            <person name="Obille A."/>
            <person name="Becker A."/>
            <person name="Abrahante J.E."/>
            <person name="Garbe J."/>
            <person name="Badalamenti J.P."/>
            <person name="Herman A."/>
            <person name="Mangelson H."/>
            <person name="Liachko I."/>
            <person name="Sullivan S."/>
            <person name="Sone E.D."/>
            <person name="Koren S."/>
            <person name="Silverstein K.A.T."/>
            <person name="Beckman K.B."/>
            <person name="Gohl D.M."/>
        </authorList>
    </citation>
    <scope>NUCLEOTIDE SEQUENCE</scope>
    <source>
        <strain evidence="1">Duluth1</strain>
        <tissue evidence="1">Whole animal</tissue>
    </source>
</reference>
<sequence length="106" mass="11913">MLIRVRHTCCASSTTADSQHVICSFLGPLTTEECRVAVRFWIRDQRQQSYGDAINDLRMKKQGQTIIRQLRLLVDYDCCIRGAGRSNGAHLPEATKLPLLLPSKGL</sequence>